<feature type="domain" description="Solute-binding protein family 5" evidence="4">
    <location>
        <begin position="94"/>
        <end position="423"/>
    </location>
</feature>
<dbReference type="PROSITE" id="PS51257">
    <property type="entry name" value="PROKAR_LIPOPROTEIN"/>
    <property type="match status" value="1"/>
</dbReference>
<comment type="similarity">
    <text evidence="1">Belongs to the bacterial solute-binding protein 5 family.</text>
</comment>
<evidence type="ECO:0000313" key="6">
    <source>
        <dbReference type="Proteomes" id="UP000315677"/>
    </source>
</evidence>
<dbReference type="AlphaFoldDB" id="A0A543CZ11"/>
<dbReference type="EMBL" id="VFPA01000007">
    <property type="protein sequence ID" value="TQM02128.1"/>
    <property type="molecule type" value="Genomic_DNA"/>
</dbReference>
<name>A0A543CZ11_9PSEU</name>
<dbReference type="Gene3D" id="3.10.105.10">
    <property type="entry name" value="Dipeptide-binding Protein, Domain 3"/>
    <property type="match status" value="1"/>
</dbReference>
<proteinExistence type="inferred from homology"/>
<dbReference type="InterPro" id="IPR000914">
    <property type="entry name" value="SBP_5_dom"/>
</dbReference>
<evidence type="ECO:0000313" key="5">
    <source>
        <dbReference type="EMBL" id="TQM02128.1"/>
    </source>
</evidence>
<dbReference type="GO" id="GO:1904680">
    <property type="term" value="F:peptide transmembrane transporter activity"/>
    <property type="evidence" value="ECO:0007669"/>
    <property type="project" value="TreeGrafter"/>
</dbReference>
<dbReference type="Proteomes" id="UP000315677">
    <property type="component" value="Unassembled WGS sequence"/>
</dbReference>
<dbReference type="PANTHER" id="PTHR30290">
    <property type="entry name" value="PERIPLASMIC BINDING COMPONENT OF ABC TRANSPORTER"/>
    <property type="match status" value="1"/>
</dbReference>
<gene>
    <name evidence="5" type="ORF">FB558_7990</name>
</gene>
<dbReference type="Gene3D" id="3.90.76.10">
    <property type="entry name" value="Dipeptide-binding Protein, Domain 1"/>
    <property type="match status" value="1"/>
</dbReference>
<dbReference type="PANTHER" id="PTHR30290:SF9">
    <property type="entry name" value="OLIGOPEPTIDE-BINDING PROTEIN APPA"/>
    <property type="match status" value="1"/>
</dbReference>
<evidence type="ECO:0000256" key="1">
    <source>
        <dbReference type="ARBA" id="ARBA00005695"/>
    </source>
</evidence>
<reference evidence="5 6" key="1">
    <citation type="submission" date="2019-06" db="EMBL/GenBank/DDBJ databases">
        <title>Sequencing the genomes of 1000 actinobacteria strains.</title>
        <authorList>
            <person name="Klenk H.-P."/>
        </authorList>
    </citation>
    <scope>NUCLEOTIDE SEQUENCE [LARGE SCALE GENOMIC DNA]</scope>
    <source>
        <strain evidence="5 6">DSM 45301</strain>
    </source>
</reference>
<dbReference type="OrthoDB" id="9803988at2"/>
<protein>
    <submittedName>
        <fullName evidence="5">Peptide/nickel transport system substrate-binding protein</fullName>
    </submittedName>
</protein>
<dbReference type="Pfam" id="PF00496">
    <property type="entry name" value="SBP_bac_5"/>
    <property type="match status" value="1"/>
</dbReference>
<dbReference type="GO" id="GO:0043190">
    <property type="term" value="C:ATP-binding cassette (ABC) transporter complex"/>
    <property type="evidence" value="ECO:0007669"/>
    <property type="project" value="InterPro"/>
</dbReference>
<sequence>MKRLTGLSIAGVVLLVVTACGGGGGGTGGAGVEREAQTAACPPATGGVDEGATLTWMYSVGNTSFDPDKITTNNSQMYLYPVYDSLVHVDEEGTPQPMLAESWELTDGGTVLQLELRDGWSYHDGTPFDAESVKANIERGKQPWSYNANALQAVTSVEVVDADTVRLVTGGGAGALVGILGGSAGMMMSPAAFDKPGEDIAPTGGSGAFRMTNYVPGSRVEYTAVEDYWDPEAVNVATLVFLISGDDNARLNAVQTGAADVTFLRASMYQPAVDSGLVVCEAPSLSSYNLTLNTARSEFGSTQVRQAINHAINRDAIAAVTNGFCEPGVQLFPQFYFASNPDIGPERYPYDPERARQLLAEAGVPDGFSFDLEVINLDLYQQIAEVIQQNLAEVGIQMSITPVEIAKLAEDFSVNKSADATLSEQKAESDPSILTASYYLADGFNNPGGFTTEEITRLHAEAMAGATADERRPAYAQLFEAVTEEAYPNVTLCHLTTPFAMNDTVRGVEIYADASRQFRGAGIEPGP</sequence>
<evidence type="ECO:0000256" key="2">
    <source>
        <dbReference type="ARBA" id="ARBA00022448"/>
    </source>
</evidence>
<dbReference type="RefSeq" id="WP_142063713.1">
    <property type="nucleotide sequence ID" value="NZ_VFPA01000007.1"/>
</dbReference>
<keyword evidence="3" id="KW-0732">Signal</keyword>
<accession>A0A543CZ11</accession>
<keyword evidence="2" id="KW-0813">Transport</keyword>
<dbReference type="PIRSF" id="PIRSF002741">
    <property type="entry name" value="MppA"/>
    <property type="match status" value="1"/>
</dbReference>
<dbReference type="InterPro" id="IPR030678">
    <property type="entry name" value="Peptide/Ni-bd"/>
</dbReference>
<keyword evidence="6" id="KW-1185">Reference proteome</keyword>
<evidence type="ECO:0000259" key="4">
    <source>
        <dbReference type="Pfam" id="PF00496"/>
    </source>
</evidence>
<dbReference type="SUPFAM" id="SSF53850">
    <property type="entry name" value="Periplasmic binding protein-like II"/>
    <property type="match status" value="1"/>
</dbReference>
<comment type="caution">
    <text evidence="5">The sequence shown here is derived from an EMBL/GenBank/DDBJ whole genome shotgun (WGS) entry which is preliminary data.</text>
</comment>
<dbReference type="GO" id="GO:0042597">
    <property type="term" value="C:periplasmic space"/>
    <property type="evidence" value="ECO:0007669"/>
    <property type="project" value="UniProtKB-ARBA"/>
</dbReference>
<dbReference type="InterPro" id="IPR039424">
    <property type="entry name" value="SBP_5"/>
</dbReference>
<organism evidence="5 6">
    <name type="scientific">Pseudonocardia kunmingensis</name>
    <dbReference type="NCBI Taxonomy" id="630975"/>
    <lineage>
        <taxon>Bacteria</taxon>
        <taxon>Bacillati</taxon>
        <taxon>Actinomycetota</taxon>
        <taxon>Actinomycetes</taxon>
        <taxon>Pseudonocardiales</taxon>
        <taxon>Pseudonocardiaceae</taxon>
        <taxon>Pseudonocardia</taxon>
    </lineage>
</organism>
<evidence type="ECO:0000256" key="3">
    <source>
        <dbReference type="ARBA" id="ARBA00022729"/>
    </source>
</evidence>
<dbReference type="Gene3D" id="3.40.190.10">
    <property type="entry name" value="Periplasmic binding protein-like II"/>
    <property type="match status" value="1"/>
</dbReference>
<dbReference type="GO" id="GO:0015833">
    <property type="term" value="P:peptide transport"/>
    <property type="evidence" value="ECO:0007669"/>
    <property type="project" value="TreeGrafter"/>
</dbReference>